<evidence type="ECO:0000256" key="4">
    <source>
        <dbReference type="ARBA" id="ARBA00035682"/>
    </source>
</evidence>
<dbReference type="GO" id="GO:0005739">
    <property type="term" value="C:mitochondrion"/>
    <property type="evidence" value="ECO:0007669"/>
    <property type="project" value="UniProtKB-SubCell"/>
</dbReference>
<dbReference type="AlphaFoldDB" id="A0A8H8DC82"/>
<dbReference type="OrthoDB" id="4025479at2759"/>
<name>A0A8H8DC82_9ASCO</name>
<evidence type="ECO:0000256" key="1">
    <source>
        <dbReference type="ARBA" id="ARBA00004173"/>
    </source>
</evidence>
<dbReference type="RefSeq" id="XP_067547652.1">
    <property type="nucleotide sequence ID" value="XM_067693097.1"/>
</dbReference>
<dbReference type="GeneID" id="93652693"/>
<gene>
    <name evidence="7" type="ORF">I9W82_004064</name>
</gene>
<evidence type="ECO:0000313" key="8">
    <source>
        <dbReference type="Proteomes" id="UP000669133"/>
    </source>
</evidence>
<accession>A0A8H8DC82</accession>
<feature type="domain" description="Ribosomal protein mS38 C-terminal" evidence="6">
    <location>
        <begin position="111"/>
        <end position="144"/>
    </location>
</feature>
<organism evidence="7 8">
    <name type="scientific">Candida metapsilosis</name>
    <dbReference type="NCBI Taxonomy" id="273372"/>
    <lineage>
        <taxon>Eukaryota</taxon>
        <taxon>Fungi</taxon>
        <taxon>Dikarya</taxon>
        <taxon>Ascomycota</taxon>
        <taxon>Saccharomycotina</taxon>
        <taxon>Pichiomycetes</taxon>
        <taxon>Debaryomycetaceae</taxon>
        <taxon>Candida/Lodderomyces clade</taxon>
        <taxon>Candida</taxon>
    </lineage>
</organism>
<dbReference type="PANTHER" id="PTHR32035">
    <property type="entry name" value="AURORA KINASE A-INTERACTING PROTEIN"/>
    <property type="match status" value="1"/>
</dbReference>
<dbReference type="Pfam" id="PF08213">
    <property type="entry name" value="COX24_C"/>
    <property type="match status" value="1"/>
</dbReference>
<comment type="similarity">
    <text evidence="3">Belongs to the mitochondrion-specific ribosomal protein mS38 family.</text>
</comment>
<evidence type="ECO:0000256" key="5">
    <source>
        <dbReference type="SAM" id="MobiDB-lite"/>
    </source>
</evidence>
<evidence type="ECO:0000256" key="2">
    <source>
        <dbReference type="ARBA" id="ARBA00023128"/>
    </source>
</evidence>
<protein>
    <recommendedName>
        <fullName evidence="4">Small ribosomal subunit protein mS38</fullName>
    </recommendedName>
</protein>
<dbReference type="PANTHER" id="PTHR32035:SF3">
    <property type="entry name" value="SMALL RIBOSOMAL SUBUNIT PROTEIN MS38"/>
    <property type="match status" value="1"/>
</dbReference>
<dbReference type="EMBL" id="JAEOAQ010000005">
    <property type="protein sequence ID" value="KAG5418536.1"/>
    <property type="molecule type" value="Genomic_DNA"/>
</dbReference>
<dbReference type="SMART" id="SM01155">
    <property type="entry name" value="DUF1713"/>
    <property type="match status" value="1"/>
</dbReference>
<keyword evidence="2" id="KW-0496">Mitochondrion</keyword>
<evidence type="ECO:0000313" key="7">
    <source>
        <dbReference type="EMBL" id="KAG5418536.1"/>
    </source>
</evidence>
<comment type="caution">
    <text evidence="7">The sequence shown here is derived from an EMBL/GenBank/DDBJ whole genome shotgun (WGS) entry which is preliminary data.</text>
</comment>
<keyword evidence="8" id="KW-1185">Reference proteome</keyword>
<proteinExistence type="inferred from homology"/>
<reference evidence="7 8" key="1">
    <citation type="submission" date="2020-12" db="EMBL/GenBank/DDBJ databases">
        <title>Effect of drift, selection, and recombination on the evolution of hybrid genomes in Candida yeast pathogens.</title>
        <authorList>
            <person name="Mixao V."/>
            <person name="Ksiezopolska E."/>
            <person name="Saus E."/>
            <person name="Boekhout T."/>
            <person name="Gacser A."/>
            <person name="Gabaldon T."/>
        </authorList>
    </citation>
    <scope>NUCLEOTIDE SEQUENCE [LARGE SCALE GENOMIC DNA]</scope>
    <source>
        <strain evidence="7 8">BP57</strain>
    </source>
</reference>
<evidence type="ECO:0000259" key="6">
    <source>
        <dbReference type="SMART" id="SM01155"/>
    </source>
</evidence>
<comment type="subcellular location">
    <subcellularLocation>
        <location evidence="1">Mitochondrion</location>
    </subcellularLocation>
</comment>
<dbReference type="Proteomes" id="UP000669133">
    <property type="component" value="Unassembled WGS sequence"/>
</dbReference>
<feature type="region of interest" description="Disordered" evidence="5">
    <location>
        <begin position="122"/>
        <end position="144"/>
    </location>
</feature>
<sequence>MSMFRSLARASFRGVNQSAVRFASSYIPPRSPILSSLAPLSFTSSKPSAILQTPNLVPSEKEVTLKLPKITSFPTSKLPNKEATIAIEMEIVGDEIKFEIVDAGESNNEMYADSVLRKRRLKMKKHKYKKRRKAQRALRKRLGK</sequence>
<evidence type="ECO:0000256" key="3">
    <source>
        <dbReference type="ARBA" id="ARBA00035647"/>
    </source>
</evidence>
<dbReference type="InterPro" id="IPR013177">
    <property type="entry name" value="Ribosomal_mS38_C"/>
</dbReference>